<evidence type="ECO:0000313" key="3">
    <source>
        <dbReference type="Proteomes" id="UP000838878"/>
    </source>
</evidence>
<keyword evidence="1" id="KW-1133">Transmembrane helix</keyword>
<reference evidence="2" key="1">
    <citation type="submission" date="2021-12" db="EMBL/GenBank/DDBJ databases">
        <authorList>
            <person name="Martin H S."/>
        </authorList>
    </citation>
    <scope>NUCLEOTIDE SEQUENCE</scope>
</reference>
<feature type="non-terminal residue" evidence="2">
    <location>
        <position position="219"/>
    </location>
</feature>
<gene>
    <name evidence="2" type="ORF">BINO364_LOCUS3705</name>
</gene>
<dbReference type="AlphaFoldDB" id="A0A8J9Y8C1"/>
<proteinExistence type="predicted"/>
<keyword evidence="3" id="KW-1185">Reference proteome</keyword>
<sequence>MAPKKKKEPPIRCDEIQGERFSAPTEDVFSHNWWEVFCFPYILCGRIWDCFVSLCSGTNQCLVYWMMIQWIVCKITKLTTPDAIVFPYYFYMFCQVILLTAFFVMLWIFFGKSVVIPYFEAFYAAIIGANDSPSANTTRLSFRSSGIFNYLHCIFAVKTPVLGQCRHSILAANKQIHHEGVGSSWRILCQASMGGYRGHLGFTGMCCQRGETWHWYPFR</sequence>
<protein>
    <submittedName>
        <fullName evidence="2">Uncharacterized protein</fullName>
    </submittedName>
</protein>
<feature type="transmembrane region" description="Helical" evidence="1">
    <location>
        <begin position="88"/>
        <end position="110"/>
    </location>
</feature>
<dbReference type="OrthoDB" id="7096355at2759"/>
<evidence type="ECO:0000313" key="2">
    <source>
        <dbReference type="EMBL" id="CAH0717060.1"/>
    </source>
</evidence>
<keyword evidence="1" id="KW-0812">Transmembrane</keyword>
<name>A0A8J9Y8C1_9NEOP</name>
<dbReference type="Proteomes" id="UP000838878">
    <property type="component" value="Chromosome 11"/>
</dbReference>
<keyword evidence="1" id="KW-0472">Membrane</keyword>
<organism evidence="2 3">
    <name type="scientific">Brenthis ino</name>
    <name type="common">lesser marbled fritillary</name>
    <dbReference type="NCBI Taxonomy" id="405034"/>
    <lineage>
        <taxon>Eukaryota</taxon>
        <taxon>Metazoa</taxon>
        <taxon>Ecdysozoa</taxon>
        <taxon>Arthropoda</taxon>
        <taxon>Hexapoda</taxon>
        <taxon>Insecta</taxon>
        <taxon>Pterygota</taxon>
        <taxon>Neoptera</taxon>
        <taxon>Endopterygota</taxon>
        <taxon>Lepidoptera</taxon>
        <taxon>Glossata</taxon>
        <taxon>Ditrysia</taxon>
        <taxon>Papilionoidea</taxon>
        <taxon>Nymphalidae</taxon>
        <taxon>Heliconiinae</taxon>
        <taxon>Argynnini</taxon>
        <taxon>Brenthis</taxon>
    </lineage>
</organism>
<dbReference type="EMBL" id="OV170231">
    <property type="protein sequence ID" value="CAH0717060.1"/>
    <property type="molecule type" value="Genomic_DNA"/>
</dbReference>
<accession>A0A8J9Y8C1</accession>
<evidence type="ECO:0000256" key="1">
    <source>
        <dbReference type="SAM" id="Phobius"/>
    </source>
</evidence>